<evidence type="ECO:0000313" key="2">
    <source>
        <dbReference type="Proteomes" id="UP000007069"/>
    </source>
</evidence>
<sequence>MGFVRGWVAAVRHVGGDALMSSRCTPANKRADAARATTPKSSWCVSLACSAGSCALHLTFFEVHRGHRVDLQAVPRGRYASPASVSGIGGNGDPDAMATCAVVQAAFAAPAMKGCNDAPTLAITSAPMRLGLRIAALKHRSTSMRYNGDRTFCETVR</sequence>
<dbReference type="KEGG" id="xcv:XCV3843"/>
<organism evidence="2">
    <name type="scientific">Xanthomonas euvesicatoria pv. vesicatoria (strain 85-10)</name>
    <name type="common">Xanthomonas campestris pv. vesicatoria</name>
    <dbReference type="NCBI Taxonomy" id="316273"/>
    <lineage>
        <taxon>Bacteria</taxon>
        <taxon>Pseudomonadati</taxon>
        <taxon>Pseudomonadota</taxon>
        <taxon>Gammaproteobacteria</taxon>
        <taxon>Lysobacterales</taxon>
        <taxon>Lysobacteraceae</taxon>
        <taxon>Xanthomonas</taxon>
    </lineage>
</organism>
<dbReference type="Proteomes" id="UP000007069">
    <property type="component" value="Chromosome"/>
</dbReference>
<gene>
    <name evidence="1" type="ordered locus">XCV3843</name>
</gene>
<proteinExistence type="predicted"/>
<dbReference type="AlphaFoldDB" id="Q3BNT9"/>
<accession>Q3BNT9</accession>
<name>Q3BNT9_XANE5</name>
<reference evidence="1 2" key="1">
    <citation type="journal article" date="2005" name="J. Bacteriol.">
        <title>Insights into genome plasticity and pathogenicity of the plant pathogenic Bacterium Xanthomonas campestris pv. vesicatoria revealed by the complete genome sequence.</title>
        <authorList>
            <person name="Thieme F."/>
            <person name="Koebnik R."/>
            <person name="Bekel T."/>
            <person name="Berger C."/>
            <person name="Boch J."/>
            <person name="Buettner D."/>
            <person name="Caldana C."/>
            <person name="Gaigalat L."/>
            <person name="Goesmann A."/>
            <person name="Kay S."/>
            <person name="Kirchner O."/>
            <person name="Lanz C."/>
            <person name="Linke B."/>
            <person name="McHardy A.C."/>
            <person name="Meyer F."/>
            <person name="Mittenhuber G."/>
            <person name="Nies D.H."/>
            <person name="Niesbach-Kloesgen U."/>
            <person name="Patschkowski T."/>
            <person name="Rueckert C."/>
            <person name="Rupp O."/>
            <person name="Schneicker S."/>
            <person name="Schuster S.C."/>
            <person name="Vorhoelter F.J."/>
            <person name="Weber E."/>
            <person name="Puehler A."/>
            <person name="Bonas U."/>
            <person name="Bartels D."/>
            <person name="Kaiser O."/>
        </authorList>
    </citation>
    <scope>NUCLEOTIDE SEQUENCE [LARGE SCALE GENOMIC DNA]</scope>
    <source>
        <strain evidence="1 2">85-10</strain>
    </source>
</reference>
<dbReference type="HOGENOM" id="CLU_1677169_0_0_6"/>
<evidence type="ECO:0000313" key="1">
    <source>
        <dbReference type="EMBL" id="CAJ25574.1"/>
    </source>
</evidence>
<dbReference type="EMBL" id="AM039952">
    <property type="protein sequence ID" value="CAJ25574.1"/>
    <property type="molecule type" value="Genomic_DNA"/>
</dbReference>
<protein>
    <submittedName>
        <fullName evidence="1">Uncharacterized protein</fullName>
    </submittedName>
</protein>